<proteinExistence type="predicted"/>
<reference evidence="1 2" key="1">
    <citation type="journal article" date="2021" name="Front. Genet.">
        <title>Chromosome-Level Genome Assembly Reveals Significant Gene Expansion in the Toll and IMD Signaling Pathways of Dendrolimus kikuchii.</title>
        <authorList>
            <person name="Zhou J."/>
            <person name="Wu P."/>
            <person name="Xiong Z."/>
            <person name="Liu N."/>
            <person name="Zhao N."/>
            <person name="Ji M."/>
            <person name="Qiu Y."/>
            <person name="Yang B."/>
        </authorList>
    </citation>
    <scope>NUCLEOTIDE SEQUENCE [LARGE SCALE GENOMIC DNA]</scope>
    <source>
        <strain evidence="1">Ann1</strain>
    </source>
</reference>
<comment type="caution">
    <text evidence="1">The sequence shown here is derived from an EMBL/GenBank/DDBJ whole genome shotgun (WGS) entry which is preliminary data.</text>
</comment>
<dbReference type="EMBL" id="CM034391">
    <property type="protein sequence ID" value="KAJ0180970.1"/>
    <property type="molecule type" value="Genomic_DNA"/>
</dbReference>
<protein>
    <submittedName>
        <fullName evidence="1">Uncharacterized protein</fullName>
    </submittedName>
</protein>
<dbReference type="Proteomes" id="UP000824533">
    <property type="component" value="Linkage Group LG05"/>
</dbReference>
<name>A0ACC1DAV9_9NEOP</name>
<organism evidence="1 2">
    <name type="scientific">Dendrolimus kikuchii</name>
    <dbReference type="NCBI Taxonomy" id="765133"/>
    <lineage>
        <taxon>Eukaryota</taxon>
        <taxon>Metazoa</taxon>
        <taxon>Ecdysozoa</taxon>
        <taxon>Arthropoda</taxon>
        <taxon>Hexapoda</taxon>
        <taxon>Insecta</taxon>
        <taxon>Pterygota</taxon>
        <taxon>Neoptera</taxon>
        <taxon>Endopterygota</taxon>
        <taxon>Lepidoptera</taxon>
        <taxon>Glossata</taxon>
        <taxon>Ditrysia</taxon>
        <taxon>Bombycoidea</taxon>
        <taxon>Lasiocampidae</taxon>
        <taxon>Dendrolimus</taxon>
    </lineage>
</organism>
<evidence type="ECO:0000313" key="1">
    <source>
        <dbReference type="EMBL" id="KAJ0180970.1"/>
    </source>
</evidence>
<gene>
    <name evidence="1" type="ORF">K1T71_003055</name>
</gene>
<accession>A0ACC1DAV9</accession>
<evidence type="ECO:0000313" key="2">
    <source>
        <dbReference type="Proteomes" id="UP000824533"/>
    </source>
</evidence>
<sequence>MATYDNKIWLLKNIRDAFIATDDTGLCEIVMAGEDFSKIFQNKALEEKKCLRERRLMQPGTSRAKEGIGDISEEENEREIVTQYDPYPDLDDSEEDDPIYPGSSYVRNEDGGPRYRTNTTIWLDKKEQALKKAAKIKIIKWEEPTTPLTTEQVTEYFSKLEIAKPEKHKSLLAEQIKNCPDLPHRQYLEYAKFDGTAQLGMPTKSFKIFMTMLPEKHQNYPLVVCVIANAKIKDLIGFTCYKYSIEHPEIILGSVHEYGLCIAEDDGEVDWAFPCLDANEPCSKFGFTCLGLIELKHRAVVCPASIPIPEDGISGAFHVFSKVVDSGQSNQNPSRHNTGGSQTSEAVLSALKAINEDKRASGDKELSKLQSHILATEAPQYKAYKVHLLRKVRTNTSVQVGISLDRIEIEPLVTHKHAFWSRSKYFIHSIDSVAWCQILEAKANKTTFRIVYSPSHNATFHDRNSTGNQTFFQPNQTYKVHDFECEHDVAKEIVDRINTILDLRNSPCRREYKAAKERKLQTRRSFHTKHIS</sequence>
<keyword evidence="2" id="KW-1185">Reference proteome</keyword>